<reference evidence="3" key="1">
    <citation type="submission" date="2016-10" db="EMBL/GenBank/DDBJ databases">
        <authorList>
            <person name="Varghese N."/>
            <person name="Submissions S."/>
        </authorList>
    </citation>
    <scope>NUCLEOTIDE SEQUENCE [LARGE SCALE GENOMIC DNA]</scope>
    <source>
        <strain evidence="3">2SM5</strain>
    </source>
</reference>
<feature type="transmembrane region" description="Helical" evidence="1">
    <location>
        <begin position="89"/>
        <end position="106"/>
    </location>
</feature>
<dbReference type="AlphaFoldDB" id="A0A1H1V7T6"/>
<dbReference type="STRING" id="797277.SAMN05216198_2836"/>
<dbReference type="Pfam" id="PF11804">
    <property type="entry name" value="DUF3325"/>
    <property type="match status" value="1"/>
</dbReference>
<dbReference type="OrthoDB" id="6009065at2"/>
<evidence type="ECO:0000313" key="3">
    <source>
        <dbReference type="Proteomes" id="UP000243426"/>
    </source>
</evidence>
<feature type="transmembrane region" description="Helical" evidence="1">
    <location>
        <begin position="63"/>
        <end position="83"/>
    </location>
</feature>
<keyword evidence="1" id="KW-1133">Transmembrane helix</keyword>
<keyword evidence="1" id="KW-0472">Membrane</keyword>
<dbReference type="RefSeq" id="WP_090274359.1">
    <property type="nucleotide sequence ID" value="NZ_LT629748.1"/>
</dbReference>
<name>A0A1H1V7T6_9GAMM</name>
<evidence type="ECO:0000256" key="1">
    <source>
        <dbReference type="SAM" id="Phobius"/>
    </source>
</evidence>
<protein>
    <recommendedName>
        <fullName evidence="4">DUF3325 domain-containing protein</fullName>
    </recommendedName>
</protein>
<sequence>MISLSLALCISAFGSLCLGMPRHFEQALKRKPHLWASRALRWLGWLLLGLAIMPAVDALGPSVGLALWASALTIAAMGQALLLTYRPRLIVPVSLLAPLLVLPLLGA</sequence>
<dbReference type="Proteomes" id="UP000243426">
    <property type="component" value="Chromosome I"/>
</dbReference>
<evidence type="ECO:0008006" key="4">
    <source>
        <dbReference type="Google" id="ProtNLM"/>
    </source>
</evidence>
<organism evidence="2 3">
    <name type="scientific">Halopseudomonas litoralis</name>
    <dbReference type="NCBI Taxonomy" id="797277"/>
    <lineage>
        <taxon>Bacteria</taxon>
        <taxon>Pseudomonadati</taxon>
        <taxon>Pseudomonadota</taxon>
        <taxon>Gammaproteobacteria</taxon>
        <taxon>Pseudomonadales</taxon>
        <taxon>Pseudomonadaceae</taxon>
        <taxon>Halopseudomonas</taxon>
    </lineage>
</organism>
<keyword evidence="1" id="KW-0812">Transmembrane</keyword>
<proteinExistence type="predicted"/>
<keyword evidence="3" id="KW-1185">Reference proteome</keyword>
<feature type="transmembrane region" description="Helical" evidence="1">
    <location>
        <begin position="35"/>
        <end position="56"/>
    </location>
</feature>
<dbReference type="InterPro" id="IPR021762">
    <property type="entry name" value="DUF3325"/>
</dbReference>
<accession>A0A1H1V7T6</accession>
<evidence type="ECO:0000313" key="2">
    <source>
        <dbReference type="EMBL" id="SDS80792.1"/>
    </source>
</evidence>
<gene>
    <name evidence="2" type="ORF">SAMN05216198_2836</name>
</gene>
<dbReference type="EMBL" id="LT629748">
    <property type="protein sequence ID" value="SDS80792.1"/>
    <property type="molecule type" value="Genomic_DNA"/>
</dbReference>